<dbReference type="GO" id="GO:0055085">
    <property type="term" value="P:transmembrane transport"/>
    <property type="evidence" value="ECO:0007669"/>
    <property type="project" value="InterPro"/>
</dbReference>
<feature type="transmembrane region" description="Helical" evidence="7">
    <location>
        <begin position="198"/>
        <end position="223"/>
    </location>
</feature>
<protein>
    <submittedName>
        <fullName evidence="9">Carbohydrate ABC transporter permease</fullName>
    </submittedName>
</protein>
<evidence type="ECO:0000313" key="10">
    <source>
        <dbReference type="Proteomes" id="UP000516384"/>
    </source>
</evidence>
<feature type="domain" description="ABC transmembrane type-1" evidence="8">
    <location>
        <begin position="90"/>
        <end position="286"/>
    </location>
</feature>
<comment type="subcellular location">
    <subcellularLocation>
        <location evidence="1 7">Cell membrane</location>
        <topology evidence="1 7">Multi-pass membrane protein</topology>
    </subcellularLocation>
</comment>
<sequence>MRRSTTLTQPLRKQKLRKKESLGSRIFNIVNSTLLILIALTCLLPFLNIIASSFASTEEVIAKKFILFPVTFSLDAYRYILSTPTIFRGLGVSVGVTIVGTVVSMIFTAFMAYGLSRRYLLGRNTINFIVVFSMLFSGGMIPTFLVVKSMGLINSYWSLILPVAINAFNLIIMRNFFQALPDDLEESAKMDGCNDFGIFFKIMLPLALPSIATISLFYAVAYWNTYMHAILYINDSAKWPIQVLLRQIVIVSSGMQAEGTAVDVIPPAQTIKMAVIVIATVPMLIVYPFVQKHFVKGALLGAVKG</sequence>
<evidence type="ECO:0000256" key="4">
    <source>
        <dbReference type="ARBA" id="ARBA00022692"/>
    </source>
</evidence>
<feature type="transmembrane region" description="Helical" evidence="7">
    <location>
        <begin position="86"/>
        <end position="113"/>
    </location>
</feature>
<evidence type="ECO:0000256" key="3">
    <source>
        <dbReference type="ARBA" id="ARBA00022475"/>
    </source>
</evidence>
<dbReference type="PANTHER" id="PTHR43744">
    <property type="entry name" value="ABC TRANSPORTER PERMEASE PROTEIN MG189-RELATED-RELATED"/>
    <property type="match status" value="1"/>
</dbReference>
<keyword evidence="2 7" id="KW-0813">Transport</keyword>
<organism evidence="9 10">
    <name type="scientific">Paenibacillus peoriae</name>
    <dbReference type="NCBI Taxonomy" id="59893"/>
    <lineage>
        <taxon>Bacteria</taxon>
        <taxon>Bacillati</taxon>
        <taxon>Bacillota</taxon>
        <taxon>Bacilli</taxon>
        <taxon>Bacillales</taxon>
        <taxon>Paenibacillaceae</taxon>
        <taxon>Paenibacillus</taxon>
    </lineage>
</organism>
<dbReference type="EMBL" id="CP061172">
    <property type="protein sequence ID" value="QNR65954.1"/>
    <property type="molecule type" value="Genomic_DNA"/>
</dbReference>
<feature type="transmembrane region" description="Helical" evidence="7">
    <location>
        <begin position="271"/>
        <end position="290"/>
    </location>
</feature>
<evidence type="ECO:0000259" key="8">
    <source>
        <dbReference type="PROSITE" id="PS50928"/>
    </source>
</evidence>
<evidence type="ECO:0000313" key="9">
    <source>
        <dbReference type="EMBL" id="QNR65954.1"/>
    </source>
</evidence>
<dbReference type="Gene3D" id="1.10.3720.10">
    <property type="entry name" value="MetI-like"/>
    <property type="match status" value="1"/>
</dbReference>
<dbReference type="Pfam" id="PF00528">
    <property type="entry name" value="BPD_transp_1"/>
    <property type="match status" value="1"/>
</dbReference>
<evidence type="ECO:0000256" key="7">
    <source>
        <dbReference type="RuleBase" id="RU363032"/>
    </source>
</evidence>
<gene>
    <name evidence="9" type="ORF">IAQ67_19110</name>
</gene>
<keyword evidence="4 7" id="KW-0812">Transmembrane</keyword>
<keyword evidence="3" id="KW-1003">Cell membrane</keyword>
<feature type="transmembrane region" description="Helical" evidence="7">
    <location>
        <begin position="125"/>
        <end position="147"/>
    </location>
</feature>
<accession>A0A7H0Y4E6</accession>
<dbReference type="CDD" id="cd06261">
    <property type="entry name" value="TM_PBP2"/>
    <property type="match status" value="1"/>
</dbReference>
<reference evidence="9 10" key="1">
    <citation type="submission" date="2020-09" db="EMBL/GenBank/DDBJ databases">
        <title>Characterization of Paenibacillus peoriae strain ZF390 with broad-spectrum antimicrobial activity as a potential biocontrol agent.</title>
        <authorList>
            <person name="Li L."/>
            <person name="Zhao Y."/>
            <person name="Li B."/>
            <person name="Xie X."/>
        </authorList>
    </citation>
    <scope>NUCLEOTIDE SEQUENCE [LARGE SCALE GENOMIC DNA]</scope>
    <source>
        <strain evidence="9 10">ZF390</strain>
    </source>
</reference>
<proteinExistence type="inferred from homology"/>
<dbReference type="SUPFAM" id="SSF161098">
    <property type="entry name" value="MetI-like"/>
    <property type="match status" value="1"/>
</dbReference>
<evidence type="ECO:0000256" key="2">
    <source>
        <dbReference type="ARBA" id="ARBA00022448"/>
    </source>
</evidence>
<dbReference type="PROSITE" id="PS50928">
    <property type="entry name" value="ABC_TM1"/>
    <property type="match status" value="1"/>
</dbReference>
<dbReference type="GO" id="GO:0005886">
    <property type="term" value="C:plasma membrane"/>
    <property type="evidence" value="ECO:0007669"/>
    <property type="project" value="UniProtKB-SubCell"/>
</dbReference>
<evidence type="ECO:0000256" key="5">
    <source>
        <dbReference type="ARBA" id="ARBA00022989"/>
    </source>
</evidence>
<dbReference type="InterPro" id="IPR000515">
    <property type="entry name" value="MetI-like"/>
</dbReference>
<keyword evidence="5 7" id="KW-1133">Transmembrane helix</keyword>
<evidence type="ECO:0000256" key="6">
    <source>
        <dbReference type="ARBA" id="ARBA00023136"/>
    </source>
</evidence>
<dbReference type="Proteomes" id="UP000516384">
    <property type="component" value="Chromosome"/>
</dbReference>
<keyword evidence="6 7" id="KW-0472">Membrane</keyword>
<evidence type="ECO:0000256" key="1">
    <source>
        <dbReference type="ARBA" id="ARBA00004651"/>
    </source>
</evidence>
<dbReference type="InterPro" id="IPR035906">
    <property type="entry name" value="MetI-like_sf"/>
</dbReference>
<dbReference type="PANTHER" id="PTHR43744:SF9">
    <property type="entry name" value="POLYGALACTURONAN_RHAMNOGALACTURONAN TRANSPORT SYSTEM PERMEASE PROTEIN YTCP"/>
    <property type="match status" value="1"/>
</dbReference>
<comment type="similarity">
    <text evidence="7">Belongs to the binding-protein-dependent transport system permease family.</text>
</comment>
<feature type="transmembrane region" description="Helical" evidence="7">
    <location>
        <begin position="159"/>
        <end position="177"/>
    </location>
</feature>
<name>A0A7H0Y4E6_9BACL</name>
<dbReference type="AlphaFoldDB" id="A0A7H0Y4E6"/>